<evidence type="ECO:0000313" key="1">
    <source>
        <dbReference type="EMBL" id="CDW45401.1"/>
    </source>
</evidence>
<organism evidence="1">
    <name type="scientific">Lepeophtheirus salmonis</name>
    <name type="common">Salmon louse</name>
    <name type="synonym">Caligus salmonis</name>
    <dbReference type="NCBI Taxonomy" id="72036"/>
    <lineage>
        <taxon>Eukaryota</taxon>
        <taxon>Metazoa</taxon>
        <taxon>Ecdysozoa</taxon>
        <taxon>Arthropoda</taxon>
        <taxon>Crustacea</taxon>
        <taxon>Multicrustacea</taxon>
        <taxon>Hexanauplia</taxon>
        <taxon>Copepoda</taxon>
        <taxon>Siphonostomatoida</taxon>
        <taxon>Caligidae</taxon>
        <taxon>Lepeophtheirus</taxon>
    </lineage>
</organism>
<protein>
    <submittedName>
        <fullName evidence="1">Uncharacterized protein</fullName>
    </submittedName>
</protein>
<reference evidence="1" key="1">
    <citation type="submission" date="2014-05" db="EMBL/GenBank/DDBJ databases">
        <authorList>
            <person name="Chronopoulou M."/>
        </authorList>
    </citation>
    <scope>NUCLEOTIDE SEQUENCE</scope>
    <source>
        <tissue evidence="1">Whole organism</tissue>
    </source>
</reference>
<dbReference type="EMBL" id="HACA01028040">
    <property type="protein sequence ID" value="CDW45401.1"/>
    <property type="molecule type" value="Transcribed_RNA"/>
</dbReference>
<proteinExistence type="predicted"/>
<dbReference type="AlphaFoldDB" id="A0A0K2V649"/>
<sequence>MSQVYVNFCSDLWIGDKLLSWRQLSNYCQIVRHSFNVVFLHLPWLKCQ</sequence>
<accession>A0A0K2V649</accession>
<name>A0A0K2V649_LEPSM</name>